<dbReference type="EMBL" id="JABFUD020000009">
    <property type="protein sequence ID" value="KAI5075633.1"/>
    <property type="molecule type" value="Genomic_DNA"/>
</dbReference>
<name>A0A9D4UXZ6_ADICA</name>
<dbReference type="AlphaFoldDB" id="A0A9D4UXZ6"/>
<keyword evidence="2" id="KW-1185">Reference proteome</keyword>
<evidence type="ECO:0000313" key="1">
    <source>
        <dbReference type="EMBL" id="KAI5075633.1"/>
    </source>
</evidence>
<accession>A0A9D4UXZ6</accession>
<comment type="caution">
    <text evidence="1">The sequence shown here is derived from an EMBL/GenBank/DDBJ whole genome shotgun (WGS) entry which is preliminary data.</text>
</comment>
<evidence type="ECO:0000313" key="2">
    <source>
        <dbReference type="Proteomes" id="UP000886520"/>
    </source>
</evidence>
<dbReference type="Proteomes" id="UP000886520">
    <property type="component" value="Chromosome 9"/>
</dbReference>
<reference evidence="1" key="1">
    <citation type="submission" date="2021-01" db="EMBL/GenBank/DDBJ databases">
        <title>Adiantum capillus-veneris genome.</title>
        <authorList>
            <person name="Fang Y."/>
            <person name="Liao Q."/>
        </authorList>
    </citation>
    <scope>NUCLEOTIDE SEQUENCE</scope>
    <source>
        <strain evidence="1">H3</strain>
        <tissue evidence="1">Leaf</tissue>
    </source>
</reference>
<sequence length="69" mass="7861">MTIFDSQCETGLEVWRDLVCSLGQSSLLPGFFLHTLGVGGAVVSPSRELSVENEQICEFFRFRYPYLRK</sequence>
<organism evidence="1 2">
    <name type="scientific">Adiantum capillus-veneris</name>
    <name type="common">Maidenhair fern</name>
    <dbReference type="NCBI Taxonomy" id="13818"/>
    <lineage>
        <taxon>Eukaryota</taxon>
        <taxon>Viridiplantae</taxon>
        <taxon>Streptophyta</taxon>
        <taxon>Embryophyta</taxon>
        <taxon>Tracheophyta</taxon>
        <taxon>Polypodiopsida</taxon>
        <taxon>Polypodiidae</taxon>
        <taxon>Polypodiales</taxon>
        <taxon>Pteridineae</taxon>
        <taxon>Pteridaceae</taxon>
        <taxon>Vittarioideae</taxon>
        <taxon>Adiantum</taxon>
    </lineage>
</organism>
<proteinExistence type="predicted"/>
<gene>
    <name evidence="1" type="ORF">GOP47_0009709</name>
</gene>
<protein>
    <submittedName>
        <fullName evidence="1">Uncharacterized protein</fullName>
    </submittedName>
</protein>